<dbReference type="InterPro" id="IPR011011">
    <property type="entry name" value="Znf_FYVE_PHD"/>
</dbReference>
<dbReference type="InterPro" id="IPR001965">
    <property type="entry name" value="Znf_PHD"/>
</dbReference>
<dbReference type="InterPro" id="IPR013083">
    <property type="entry name" value="Znf_RING/FYVE/PHD"/>
</dbReference>
<feature type="domain" description="PHD-type" evidence="5">
    <location>
        <begin position="1"/>
        <end position="54"/>
    </location>
</feature>
<dbReference type="PANTHER" id="PTHR11505">
    <property type="entry name" value="L1 TRANSPOSABLE ELEMENT-RELATED"/>
    <property type="match status" value="1"/>
</dbReference>
<sequence>MKCTKCKEIVTDFVHCGKCDGHYHFNCAGISESSYRKMGQEKKSAWRCILCRAQAQPSDSASTVSLADILLEIKNLRTDFNIMKTDLNEIKSDISSTKQCLLELDMKWSDMDKRFTDIEGRLNGFEEKMSGVTTLQKDLKKANEMISVLKQDNNMHDQFSRLNNVEISGIPMRNGENLNSLLRDLCSVVGFSLCETDIDTVHRVRRHITNDKQTPRHPSIIVRFTQRRRKDQLLAAVRVRRTLTTADVGLHGPAATIYISDHLTPTNKLLLKRARELKVEKQYSYLWVRDCKILMRKNDNSKIVRISNESDLYKIK</sequence>
<evidence type="ECO:0000256" key="1">
    <source>
        <dbReference type="ARBA" id="ARBA00022723"/>
    </source>
</evidence>
<dbReference type="CDD" id="cd15489">
    <property type="entry name" value="PHD_SF"/>
    <property type="match status" value="1"/>
</dbReference>
<evidence type="ECO:0000256" key="4">
    <source>
        <dbReference type="PROSITE-ProRule" id="PRU00146"/>
    </source>
</evidence>
<name>A0AAU9TNI8_EUPED</name>
<dbReference type="AlphaFoldDB" id="A0AAU9TNI8"/>
<dbReference type="SUPFAM" id="SSF57903">
    <property type="entry name" value="FYVE/PHD zinc finger"/>
    <property type="match status" value="1"/>
</dbReference>
<keyword evidence="7" id="KW-1185">Reference proteome</keyword>
<dbReference type="InterPro" id="IPR019786">
    <property type="entry name" value="Zinc_finger_PHD-type_CS"/>
</dbReference>
<evidence type="ECO:0000259" key="5">
    <source>
        <dbReference type="PROSITE" id="PS50016"/>
    </source>
</evidence>
<dbReference type="InterPro" id="IPR019787">
    <property type="entry name" value="Znf_PHD-finger"/>
</dbReference>
<proteinExistence type="predicted"/>
<dbReference type="InterPro" id="IPR004244">
    <property type="entry name" value="Transposase_22"/>
</dbReference>
<evidence type="ECO:0000256" key="3">
    <source>
        <dbReference type="ARBA" id="ARBA00022833"/>
    </source>
</evidence>
<evidence type="ECO:0000313" key="6">
    <source>
        <dbReference type="EMBL" id="CAH2087792.1"/>
    </source>
</evidence>
<dbReference type="InterPro" id="IPR057251">
    <property type="entry name" value="FP_C"/>
</dbReference>
<dbReference type="SMART" id="SM00249">
    <property type="entry name" value="PHD"/>
    <property type="match status" value="1"/>
</dbReference>
<keyword evidence="2 4" id="KW-0863">Zinc-finger</keyword>
<gene>
    <name evidence="6" type="ORF">EEDITHA_LOCUS4013</name>
</gene>
<evidence type="ECO:0000313" key="7">
    <source>
        <dbReference type="Proteomes" id="UP001153954"/>
    </source>
</evidence>
<comment type="caution">
    <text evidence="6">The sequence shown here is derived from an EMBL/GenBank/DDBJ whole genome shotgun (WGS) entry which is preliminary data.</text>
</comment>
<accession>A0AAU9TNI8</accession>
<dbReference type="Pfam" id="PF25298">
    <property type="entry name" value="Baculo_FP_2nd"/>
    <property type="match status" value="1"/>
</dbReference>
<dbReference type="GO" id="GO:0008270">
    <property type="term" value="F:zinc ion binding"/>
    <property type="evidence" value="ECO:0007669"/>
    <property type="project" value="UniProtKB-KW"/>
</dbReference>
<dbReference type="Gene3D" id="3.30.70.1820">
    <property type="entry name" value="L1 transposable element, RRM domain"/>
    <property type="match status" value="1"/>
</dbReference>
<dbReference type="Gene3D" id="3.30.40.10">
    <property type="entry name" value="Zinc/RING finger domain, C3HC4 (zinc finger)"/>
    <property type="match status" value="1"/>
</dbReference>
<dbReference type="EMBL" id="CAKOGL010000007">
    <property type="protein sequence ID" value="CAH2087792.1"/>
    <property type="molecule type" value="Genomic_DNA"/>
</dbReference>
<keyword evidence="3" id="KW-0862">Zinc</keyword>
<evidence type="ECO:0000256" key="2">
    <source>
        <dbReference type="ARBA" id="ARBA00022771"/>
    </source>
</evidence>
<reference evidence="6" key="1">
    <citation type="submission" date="2022-03" db="EMBL/GenBank/DDBJ databases">
        <authorList>
            <person name="Tunstrom K."/>
        </authorList>
    </citation>
    <scope>NUCLEOTIDE SEQUENCE</scope>
</reference>
<dbReference type="Proteomes" id="UP001153954">
    <property type="component" value="Unassembled WGS sequence"/>
</dbReference>
<dbReference type="Gene3D" id="1.10.287.1490">
    <property type="match status" value="1"/>
</dbReference>
<keyword evidence="1" id="KW-0479">Metal-binding</keyword>
<protein>
    <recommendedName>
        <fullName evidence="5">PHD-type domain-containing protein</fullName>
    </recommendedName>
</protein>
<dbReference type="PROSITE" id="PS50016">
    <property type="entry name" value="ZF_PHD_2"/>
    <property type="match status" value="1"/>
</dbReference>
<organism evidence="6 7">
    <name type="scientific">Euphydryas editha</name>
    <name type="common">Edith's checkerspot</name>
    <dbReference type="NCBI Taxonomy" id="104508"/>
    <lineage>
        <taxon>Eukaryota</taxon>
        <taxon>Metazoa</taxon>
        <taxon>Ecdysozoa</taxon>
        <taxon>Arthropoda</taxon>
        <taxon>Hexapoda</taxon>
        <taxon>Insecta</taxon>
        <taxon>Pterygota</taxon>
        <taxon>Neoptera</taxon>
        <taxon>Endopterygota</taxon>
        <taxon>Lepidoptera</taxon>
        <taxon>Glossata</taxon>
        <taxon>Ditrysia</taxon>
        <taxon>Papilionoidea</taxon>
        <taxon>Nymphalidae</taxon>
        <taxon>Nymphalinae</taxon>
        <taxon>Euphydryas</taxon>
    </lineage>
</organism>
<dbReference type="PROSITE" id="PS01359">
    <property type="entry name" value="ZF_PHD_1"/>
    <property type="match status" value="1"/>
</dbReference>